<keyword evidence="4" id="KW-0281">Fimbrium</keyword>
<organism evidence="7 8">
    <name type="scientific">Serratia odorifera</name>
    <dbReference type="NCBI Taxonomy" id="618"/>
    <lineage>
        <taxon>Bacteria</taxon>
        <taxon>Pseudomonadati</taxon>
        <taxon>Pseudomonadota</taxon>
        <taxon>Gammaproteobacteria</taxon>
        <taxon>Enterobacterales</taxon>
        <taxon>Yersiniaceae</taxon>
        <taxon>Serratia</taxon>
    </lineage>
</organism>
<dbReference type="Pfam" id="PF00419">
    <property type="entry name" value="Fimbrial"/>
    <property type="match status" value="1"/>
</dbReference>
<evidence type="ECO:0000256" key="3">
    <source>
        <dbReference type="ARBA" id="ARBA00022729"/>
    </source>
</evidence>
<dbReference type="PANTHER" id="PTHR33420">
    <property type="entry name" value="FIMBRIAL SUBUNIT ELFA-RELATED"/>
    <property type="match status" value="1"/>
</dbReference>
<evidence type="ECO:0000256" key="4">
    <source>
        <dbReference type="ARBA" id="ARBA00023263"/>
    </source>
</evidence>
<dbReference type="Gene3D" id="2.60.40.1090">
    <property type="entry name" value="Fimbrial-type adhesion domain"/>
    <property type="match status" value="1"/>
</dbReference>
<dbReference type="AlphaFoldDB" id="A0A3S4DIX2"/>
<sequence>MYKNLSRILIGTALLTTGASALAATATTYGGNIHFVGRIVNAACAVSADSTDQTVNLGQYRTAKFAAAGDYSGKVPFTIKLEDCDTAVSTKASVAFNGAADKTDNTVLGVSNAGGGAAGVASGVGIEIRDHLDNVLIPNGASYSAPFTLADGKNILHFTARYKATAKAVTPGEADADATFTMQYQ</sequence>
<evidence type="ECO:0000256" key="1">
    <source>
        <dbReference type="ARBA" id="ARBA00004561"/>
    </source>
</evidence>
<dbReference type="SUPFAM" id="SSF49401">
    <property type="entry name" value="Bacterial adhesins"/>
    <property type="match status" value="1"/>
</dbReference>
<dbReference type="RefSeq" id="WP_004959089.1">
    <property type="nucleotide sequence ID" value="NZ_JAEKCK010000013.1"/>
</dbReference>
<dbReference type="GO" id="GO:0009289">
    <property type="term" value="C:pilus"/>
    <property type="evidence" value="ECO:0007669"/>
    <property type="project" value="UniProtKB-SubCell"/>
</dbReference>
<dbReference type="PANTHER" id="PTHR33420:SF12">
    <property type="entry name" value="FIMBRIN-LIKE PROTEIN FIMI-RELATED"/>
    <property type="match status" value="1"/>
</dbReference>
<proteinExistence type="inferred from homology"/>
<gene>
    <name evidence="7" type="primary">fimA_5</name>
    <name evidence="7" type="ORF">NCTC11214_02759</name>
</gene>
<accession>A0A3S4DIX2</accession>
<feature type="signal peptide" evidence="5">
    <location>
        <begin position="1"/>
        <end position="23"/>
    </location>
</feature>
<dbReference type="InterPro" id="IPR050263">
    <property type="entry name" value="Bact_Fimbrial_Adh_Pro"/>
</dbReference>
<evidence type="ECO:0000256" key="5">
    <source>
        <dbReference type="SAM" id="SignalP"/>
    </source>
</evidence>
<dbReference type="InterPro" id="IPR008966">
    <property type="entry name" value="Adhesion_dom_sf"/>
</dbReference>
<dbReference type="GO" id="GO:0043709">
    <property type="term" value="P:cell adhesion involved in single-species biofilm formation"/>
    <property type="evidence" value="ECO:0007669"/>
    <property type="project" value="TreeGrafter"/>
</dbReference>
<evidence type="ECO:0000313" key="7">
    <source>
        <dbReference type="EMBL" id="VDZ58368.1"/>
    </source>
</evidence>
<evidence type="ECO:0000259" key="6">
    <source>
        <dbReference type="Pfam" id="PF00419"/>
    </source>
</evidence>
<dbReference type="EMBL" id="LR134117">
    <property type="protein sequence ID" value="VDZ58368.1"/>
    <property type="molecule type" value="Genomic_DNA"/>
</dbReference>
<feature type="domain" description="Fimbrial-type adhesion" evidence="6">
    <location>
        <begin position="33"/>
        <end position="185"/>
    </location>
</feature>
<protein>
    <submittedName>
        <fullName evidence="7">Type-1A pilin</fullName>
    </submittedName>
</protein>
<evidence type="ECO:0000256" key="2">
    <source>
        <dbReference type="ARBA" id="ARBA00006671"/>
    </source>
</evidence>
<dbReference type="InterPro" id="IPR000259">
    <property type="entry name" value="Adhesion_dom_fimbrial"/>
</dbReference>
<dbReference type="KEGG" id="sof:NCTC11214_02759"/>
<evidence type="ECO:0000313" key="8">
    <source>
        <dbReference type="Proteomes" id="UP000281391"/>
    </source>
</evidence>
<comment type="subcellular location">
    <subcellularLocation>
        <location evidence="1">Fimbrium</location>
    </subcellularLocation>
</comment>
<feature type="chain" id="PRO_5041128432" evidence="5">
    <location>
        <begin position="24"/>
        <end position="185"/>
    </location>
</feature>
<reference evidence="7 8" key="1">
    <citation type="submission" date="2018-12" db="EMBL/GenBank/DDBJ databases">
        <authorList>
            <consortium name="Pathogen Informatics"/>
        </authorList>
    </citation>
    <scope>NUCLEOTIDE SEQUENCE [LARGE SCALE GENOMIC DNA]</scope>
    <source>
        <strain evidence="7 8">NCTC11214</strain>
    </source>
</reference>
<dbReference type="Proteomes" id="UP000281391">
    <property type="component" value="Chromosome"/>
</dbReference>
<dbReference type="InterPro" id="IPR036937">
    <property type="entry name" value="Adhesion_dom_fimbrial_sf"/>
</dbReference>
<keyword evidence="3 5" id="KW-0732">Signal</keyword>
<name>A0A3S4DIX2_SEROD</name>
<dbReference type="NCBIfam" id="NF011741">
    <property type="entry name" value="PRK15194.1"/>
    <property type="match status" value="1"/>
</dbReference>
<comment type="similarity">
    <text evidence="2">Belongs to the fimbrial protein family.</text>
</comment>